<gene>
    <name evidence="6" type="ORF">FHP25_12680</name>
</gene>
<dbReference type="AlphaFoldDB" id="A0A5C8PNQ4"/>
<accession>A0A5C8PNQ4</accession>
<dbReference type="PRINTS" id="PR00039">
    <property type="entry name" value="HTHLYSR"/>
</dbReference>
<dbReference type="InterPro" id="IPR005119">
    <property type="entry name" value="LysR_subst-bd"/>
</dbReference>
<dbReference type="PANTHER" id="PTHR30126">
    <property type="entry name" value="HTH-TYPE TRANSCRIPTIONAL REGULATOR"/>
    <property type="match status" value="1"/>
</dbReference>
<dbReference type="InterPro" id="IPR036388">
    <property type="entry name" value="WH-like_DNA-bd_sf"/>
</dbReference>
<dbReference type="Proteomes" id="UP000321638">
    <property type="component" value="Unassembled WGS sequence"/>
</dbReference>
<dbReference type="FunFam" id="1.10.10.10:FF:000001">
    <property type="entry name" value="LysR family transcriptional regulator"/>
    <property type="match status" value="1"/>
</dbReference>
<dbReference type="PROSITE" id="PS50931">
    <property type="entry name" value="HTH_LYSR"/>
    <property type="match status" value="1"/>
</dbReference>
<dbReference type="SUPFAM" id="SSF46785">
    <property type="entry name" value="Winged helix' DNA-binding domain"/>
    <property type="match status" value="1"/>
</dbReference>
<dbReference type="RefSeq" id="WP_147847306.1">
    <property type="nucleotide sequence ID" value="NZ_VDUZ01000012.1"/>
</dbReference>
<dbReference type="EMBL" id="VDUZ01000012">
    <property type="protein sequence ID" value="TXL75945.1"/>
    <property type="molecule type" value="Genomic_DNA"/>
</dbReference>
<sequence length="304" mass="33507">MMPRFLSRDFRLLQLFTRIVEHGGFTQAQAALNLGQSTISTQMAALEQQLGVRLCHRGRSGFRLTEEGERVYQAAQRLFAATADFQGEVASLRGGLAGDLSLHVVDNIATNPACRLSRAIERFTRRSSRARLTVTVDVPDNIELAVLDGRCHVGVGSFFHHSAGLRYEPLFTERQVLVCGRKHPLFGKAEEALTVESVSRHAFIAHGYAQQQILDVPPAGSAFHMEAIALLVLSGRYIGYLPDHQAAHWVDRGEMRVLLPAALGYTARFEIVTRGTGLRSNLVEAFVAHLHEAHLLPRVVSAIA</sequence>
<organism evidence="6 7">
    <name type="scientific">Vineibacter terrae</name>
    <dbReference type="NCBI Taxonomy" id="2586908"/>
    <lineage>
        <taxon>Bacteria</taxon>
        <taxon>Pseudomonadati</taxon>
        <taxon>Pseudomonadota</taxon>
        <taxon>Alphaproteobacteria</taxon>
        <taxon>Hyphomicrobiales</taxon>
        <taxon>Vineibacter</taxon>
    </lineage>
</organism>
<feature type="domain" description="HTH lysR-type" evidence="5">
    <location>
        <begin position="8"/>
        <end position="65"/>
    </location>
</feature>
<evidence type="ECO:0000259" key="5">
    <source>
        <dbReference type="PROSITE" id="PS50931"/>
    </source>
</evidence>
<comment type="similarity">
    <text evidence="1">Belongs to the LysR transcriptional regulatory family.</text>
</comment>
<dbReference type="GO" id="GO:0016020">
    <property type="term" value="C:membrane"/>
    <property type="evidence" value="ECO:0007669"/>
    <property type="project" value="UniProtKB-SubCell"/>
</dbReference>
<evidence type="ECO:0000256" key="4">
    <source>
        <dbReference type="ARBA" id="ARBA00023163"/>
    </source>
</evidence>
<dbReference type="InterPro" id="IPR036390">
    <property type="entry name" value="WH_DNA-bd_sf"/>
</dbReference>
<dbReference type="GO" id="GO:0000976">
    <property type="term" value="F:transcription cis-regulatory region binding"/>
    <property type="evidence" value="ECO:0007669"/>
    <property type="project" value="TreeGrafter"/>
</dbReference>
<dbReference type="Gene3D" id="3.40.190.290">
    <property type="match status" value="1"/>
</dbReference>
<dbReference type="OrthoDB" id="7506954at2"/>
<evidence type="ECO:0000256" key="1">
    <source>
        <dbReference type="ARBA" id="ARBA00009437"/>
    </source>
</evidence>
<evidence type="ECO:0000256" key="3">
    <source>
        <dbReference type="ARBA" id="ARBA00023125"/>
    </source>
</evidence>
<name>A0A5C8PNQ4_9HYPH</name>
<keyword evidence="4" id="KW-0804">Transcription</keyword>
<evidence type="ECO:0000313" key="7">
    <source>
        <dbReference type="Proteomes" id="UP000321638"/>
    </source>
</evidence>
<proteinExistence type="inferred from homology"/>
<evidence type="ECO:0000256" key="2">
    <source>
        <dbReference type="ARBA" id="ARBA00023015"/>
    </source>
</evidence>
<dbReference type="Pfam" id="PF00126">
    <property type="entry name" value="HTH_1"/>
    <property type="match status" value="1"/>
</dbReference>
<comment type="caution">
    <text evidence="6">The sequence shown here is derived from an EMBL/GenBank/DDBJ whole genome shotgun (WGS) entry which is preliminary data.</text>
</comment>
<protein>
    <submittedName>
        <fullName evidence="6">LysR family transcriptional regulator</fullName>
    </submittedName>
</protein>
<evidence type="ECO:0000313" key="6">
    <source>
        <dbReference type="EMBL" id="TXL75945.1"/>
    </source>
</evidence>
<dbReference type="Pfam" id="PF03466">
    <property type="entry name" value="LysR_substrate"/>
    <property type="match status" value="1"/>
</dbReference>
<reference evidence="6 7" key="1">
    <citation type="submission" date="2019-06" db="EMBL/GenBank/DDBJ databases">
        <title>New taxonomy in bacterial strain CC-CFT640, isolated from vineyard.</title>
        <authorList>
            <person name="Lin S.-Y."/>
            <person name="Tsai C.-F."/>
            <person name="Young C.-C."/>
        </authorList>
    </citation>
    <scope>NUCLEOTIDE SEQUENCE [LARGE SCALE GENOMIC DNA]</scope>
    <source>
        <strain evidence="6 7">CC-CFT640</strain>
    </source>
</reference>
<dbReference type="SUPFAM" id="SSF53850">
    <property type="entry name" value="Periplasmic binding protein-like II"/>
    <property type="match status" value="1"/>
</dbReference>
<keyword evidence="7" id="KW-1185">Reference proteome</keyword>
<dbReference type="Gene3D" id="1.10.10.10">
    <property type="entry name" value="Winged helix-like DNA-binding domain superfamily/Winged helix DNA-binding domain"/>
    <property type="match status" value="1"/>
</dbReference>
<dbReference type="GO" id="GO:0003700">
    <property type="term" value="F:DNA-binding transcription factor activity"/>
    <property type="evidence" value="ECO:0007669"/>
    <property type="project" value="InterPro"/>
</dbReference>
<keyword evidence="3" id="KW-0238">DNA-binding</keyword>
<keyword evidence="2" id="KW-0805">Transcription regulation</keyword>
<dbReference type="InterPro" id="IPR000847">
    <property type="entry name" value="LysR_HTH_N"/>
</dbReference>
<dbReference type="PANTHER" id="PTHR30126:SF98">
    <property type="entry name" value="HTH-TYPE TRANSCRIPTIONAL ACTIVATOR BAUR"/>
    <property type="match status" value="1"/>
</dbReference>
<dbReference type="CDD" id="cd05466">
    <property type="entry name" value="PBP2_LTTR_substrate"/>
    <property type="match status" value="1"/>
</dbReference>